<gene>
    <name evidence="6" type="ORF">H8E23_05200</name>
</gene>
<evidence type="ECO:0000256" key="1">
    <source>
        <dbReference type="ARBA" id="ARBA00008467"/>
    </source>
</evidence>
<comment type="similarity">
    <text evidence="1 4">Belongs to the thiolase-like superfamily. Beta-ketoacyl-ACP synthases family.</text>
</comment>
<evidence type="ECO:0000256" key="4">
    <source>
        <dbReference type="RuleBase" id="RU003694"/>
    </source>
</evidence>
<protein>
    <recommendedName>
        <fullName evidence="5">Ketosynthase family 3 (KS3) domain-containing protein</fullName>
    </recommendedName>
</protein>
<dbReference type="EMBL" id="JACNJH010000105">
    <property type="protein sequence ID" value="MBC8360773.1"/>
    <property type="molecule type" value="Genomic_DNA"/>
</dbReference>
<dbReference type="InterPro" id="IPR014030">
    <property type="entry name" value="Ketoacyl_synth_N"/>
</dbReference>
<evidence type="ECO:0000256" key="2">
    <source>
        <dbReference type="ARBA" id="ARBA00022679"/>
    </source>
</evidence>
<sequence>MKMSDIAVTGIGVIASMGIGREAFWESCRQARTGLKKITAFDTSPFAANVAGWVDGFEPREFMPPRAYRRMSRISRLAVCSSVEALHDSGLNFENQKKERIAVILGTAYGSSSHVDEFFTSLLKDGPRGAQPFLFPETVPNAPASHIAMFHGITGPNTTFCQNEISAENAMLYARNLLLQGLVDVALAGGADELSAMQYSCYHALGVLNKIKVTHAEPATPKPGGGLVLGEGAGTLVMERLDSAVRRGAKIYGILKSGALTGGPAPMGHYEAEGGQMGRAMSLAIKQAHLCPDDIDHIDVSANFSAELDRIEHHQLKIIFSKRASDLAVTPLKYLMGDFGGAGITRAAAILLSLYRRRPLPVLNAEVLTAGPQDVLKWAIPSRRNIQTALMTSSSFGGGSCSLIFTGHSKIESL</sequence>
<dbReference type="SUPFAM" id="SSF53901">
    <property type="entry name" value="Thiolase-like"/>
    <property type="match status" value="2"/>
</dbReference>
<proteinExistence type="inferred from homology"/>
<keyword evidence="2 4" id="KW-0808">Transferase</keyword>
<dbReference type="GO" id="GO:0006633">
    <property type="term" value="P:fatty acid biosynthetic process"/>
    <property type="evidence" value="ECO:0007669"/>
    <property type="project" value="TreeGrafter"/>
</dbReference>
<dbReference type="SMART" id="SM00825">
    <property type="entry name" value="PKS_KS"/>
    <property type="match status" value="1"/>
</dbReference>
<dbReference type="InterPro" id="IPR020841">
    <property type="entry name" value="PKS_Beta-ketoAc_synthase_dom"/>
</dbReference>
<evidence type="ECO:0000313" key="7">
    <source>
        <dbReference type="Proteomes" id="UP000603434"/>
    </source>
</evidence>
<keyword evidence="3" id="KW-0012">Acyltransferase</keyword>
<organism evidence="6 7">
    <name type="scientific">Candidatus Desulfatibia profunda</name>
    <dbReference type="NCBI Taxonomy" id="2841695"/>
    <lineage>
        <taxon>Bacteria</taxon>
        <taxon>Pseudomonadati</taxon>
        <taxon>Thermodesulfobacteriota</taxon>
        <taxon>Desulfobacteria</taxon>
        <taxon>Desulfobacterales</taxon>
        <taxon>Desulfobacterales incertae sedis</taxon>
        <taxon>Candidatus Desulfatibia</taxon>
    </lineage>
</organism>
<dbReference type="GO" id="GO:0004315">
    <property type="term" value="F:3-oxoacyl-[acyl-carrier-protein] synthase activity"/>
    <property type="evidence" value="ECO:0007669"/>
    <property type="project" value="TreeGrafter"/>
</dbReference>
<dbReference type="InterPro" id="IPR014031">
    <property type="entry name" value="Ketoacyl_synth_C"/>
</dbReference>
<comment type="caution">
    <text evidence="6">The sequence shown here is derived from an EMBL/GenBank/DDBJ whole genome shotgun (WGS) entry which is preliminary data.</text>
</comment>
<dbReference type="Proteomes" id="UP000603434">
    <property type="component" value="Unassembled WGS sequence"/>
</dbReference>
<name>A0A8J6TLL0_9BACT</name>
<evidence type="ECO:0000313" key="6">
    <source>
        <dbReference type="EMBL" id="MBC8360773.1"/>
    </source>
</evidence>
<dbReference type="PANTHER" id="PTHR11712">
    <property type="entry name" value="POLYKETIDE SYNTHASE-RELATED"/>
    <property type="match status" value="1"/>
</dbReference>
<dbReference type="Pfam" id="PF02801">
    <property type="entry name" value="Ketoacyl-synt_C"/>
    <property type="match status" value="1"/>
</dbReference>
<dbReference type="Pfam" id="PF00109">
    <property type="entry name" value="ketoacyl-synt"/>
    <property type="match status" value="1"/>
</dbReference>
<accession>A0A8J6TLL0</accession>
<feature type="domain" description="Ketosynthase family 3 (KS3)" evidence="5">
    <location>
        <begin position="3"/>
        <end position="407"/>
    </location>
</feature>
<dbReference type="Gene3D" id="3.40.47.10">
    <property type="match status" value="2"/>
</dbReference>
<evidence type="ECO:0000259" key="5">
    <source>
        <dbReference type="PROSITE" id="PS52004"/>
    </source>
</evidence>
<dbReference type="PROSITE" id="PS52004">
    <property type="entry name" value="KS3_2"/>
    <property type="match status" value="1"/>
</dbReference>
<dbReference type="AlphaFoldDB" id="A0A8J6TLL0"/>
<dbReference type="PANTHER" id="PTHR11712:SF322">
    <property type="entry name" value="POLYKETIDE BETA-KETOACYL SYNTHASE 2-RELATED"/>
    <property type="match status" value="1"/>
</dbReference>
<dbReference type="InterPro" id="IPR000794">
    <property type="entry name" value="Beta-ketoacyl_synthase"/>
</dbReference>
<evidence type="ECO:0000256" key="3">
    <source>
        <dbReference type="ARBA" id="ARBA00023315"/>
    </source>
</evidence>
<reference evidence="6 7" key="1">
    <citation type="submission" date="2020-08" db="EMBL/GenBank/DDBJ databases">
        <title>Bridging the membrane lipid divide: bacteria of the FCB group superphylum have the potential to synthesize archaeal ether lipids.</title>
        <authorList>
            <person name="Villanueva L."/>
            <person name="Von Meijenfeldt F.A.B."/>
            <person name="Westbye A.B."/>
            <person name="Yadav S."/>
            <person name="Hopmans E.C."/>
            <person name="Dutilh B.E."/>
            <person name="Sinninghe Damste J.S."/>
        </authorList>
    </citation>
    <scope>NUCLEOTIDE SEQUENCE [LARGE SCALE GENOMIC DNA]</scope>
    <source>
        <strain evidence="6">NIOZ-UU30</strain>
    </source>
</reference>
<dbReference type="InterPro" id="IPR016039">
    <property type="entry name" value="Thiolase-like"/>
</dbReference>